<keyword evidence="1" id="KW-1133">Transmembrane helix</keyword>
<feature type="transmembrane region" description="Helical" evidence="1">
    <location>
        <begin position="311"/>
        <end position="333"/>
    </location>
</feature>
<proteinExistence type="predicted"/>
<evidence type="ECO:0000313" key="3">
    <source>
        <dbReference type="EMBL" id="KAF2872014.1"/>
    </source>
</evidence>
<comment type="caution">
    <text evidence="3">The sequence shown here is derived from an EMBL/GenBank/DDBJ whole genome shotgun (WGS) entry which is preliminary data.</text>
</comment>
<accession>A0A7C8I6J4</accession>
<feature type="transmembrane region" description="Helical" evidence="1">
    <location>
        <begin position="278"/>
        <end position="299"/>
    </location>
</feature>
<gene>
    <name evidence="3" type="ORF">BDV95DRAFT_449665</name>
</gene>
<sequence>DMISLLTLCLAPLLVHIVVGVPHPVYLHDPAPRWHDRIVHYNPTTIIWRYFIIADRRLRSKDWSCADMAASNALFWTADGWDGSEAMMIKSRVYCERQPRYTTVQLFSVSSGQTVIITAQGIQAVALIINGITKFSRFFIRIGMPNIFFPFAILGLVRLCAAMWLTEDYTYLQRQVVECESEASASVADSLDKPTRPYYPIGATPQPSVYSLPAFDFETSYPKETTNARMHPRLGRSGFTWRVFFLLFLACLWLLPLITMLPFRWGIYFTGTLFSMGVFYFIFMSVTLFSIATCIFTAKSTSTIYPYTNKAWYKVYTCLLFLLMATLVVIAGLENRKAPCGASTT</sequence>
<protein>
    <recommendedName>
        <fullName evidence="5">SUR7/PalI family-domain-containing protein</fullName>
    </recommendedName>
</protein>
<feature type="non-terminal residue" evidence="3">
    <location>
        <position position="1"/>
    </location>
</feature>
<feature type="non-terminal residue" evidence="3">
    <location>
        <position position="345"/>
    </location>
</feature>
<feature type="transmembrane region" description="Helical" evidence="1">
    <location>
        <begin position="147"/>
        <end position="165"/>
    </location>
</feature>
<keyword evidence="2" id="KW-0732">Signal</keyword>
<evidence type="ECO:0000256" key="2">
    <source>
        <dbReference type="SAM" id="SignalP"/>
    </source>
</evidence>
<evidence type="ECO:0000256" key="1">
    <source>
        <dbReference type="SAM" id="Phobius"/>
    </source>
</evidence>
<feature type="transmembrane region" description="Helical" evidence="1">
    <location>
        <begin position="239"/>
        <end position="258"/>
    </location>
</feature>
<name>A0A7C8I6J4_9PLEO</name>
<feature type="chain" id="PRO_5029016659" description="SUR7/PalI family-domain-containing protein" evidence="2">
    <location>
        <begin position="21"/>
        <end position="345"/>
    </location>
</feature>
<dbReference type="OrthoDB" id="4586224at2759"/>
<dbReference type="AlphaFoldDB" id="A0A7C8I6J4"/>
<dbReference type="EMBL" id="JAADJZ010000010">
    <property type="protein sequence ID" value="KAF2872014.1"/>
    <property type="molecule type" value="Genomic_DNA"/>
</dbReference>
<organism evidence="3 4">
    <name type="scientific">Massariosphaeria phaeospora</name>
    <dbReference type="NCBI Taxonomy" id="100035"/>
    <lineage>
        <taxon>Eukaryota</taxon>
        <taxon>Fungi</taxon>
        <taxon>Dikarya</taxon>
        <taxon>Ascomycota</taxon>
        <taxon>Pezizomycotina</taxon>
        <taxon>Dothideomycetes</taxon>
        <taxon>Pleosporomycetidae</taxon>
        <taxon>Pleosporales</taxon>
        <taxon>Pleosporales incertae sedis</taxon>
        <taxon>Massariosphaeria</taxon>
    </lineage>
</organism>
<evidence type="ECO:0008006" key="5">
    <source>
        <dbReference type="Google" id="ProtNLM"/>
    </source>
</evidence>
<keyword evidence="1" id="KW-0812">Transmembrane</keyword>
<reference evidence="3 4" key="1">
    <citation type="submission" date="2020-01" db="EMBL/GenBank/DDBJ databases">
        <authorList>
            <consortium name="DOE Joint Genome Institute"/>
            <person name="Haridas S."/>
            <person name="Albert R."/>
            <person name="Binder M."/>
            <person name="Bloem J."/>
            <person name="Labutti K."/>
            <person name="Salamov A."/>
            <person name="Andreopoulos B."/>
            <person name="Baker S.E."/>
            <person name="Barry K."/>
            <person name="Bills G."/>
            <person name="Bluhm B.H."/>
            <person name="Cannon C."/>
            <person name="Castanera R."/>
            <person name="Culley D.E."/>
            <person name="Daum C."/>
            <person name="Ezra D."/>
            <person name="Gonzalez J.B."/>
            <person name="Henrissat B."/>
            <person name="Kuo A."/>
            <person name="Liang C."/>
            <person name="Lipzen A."/>
            <person name="Lutzoni F."/>
            <person name="Magnuson J."/>
            <person name="Mondo S."/>
            <person name="Nolan M."/>
            <person name="Ohm R."/>
            <person name="Pangilinan J."/>
            <person name="Park H.-J.H."/>
            <person name="Ramirez L."/>
            <person name="Alfaro M."/>
            <person name="Sun H."/>
            <person name="Tritt A."/>
            <person name="Yoshinaga Y."/>
            <person name="Zwiers L.-H.L."/>
            <person name="Turgeon B.G."/>
            <person name="Goodwin S.B."/>
            <person name="Spatafora J.W."/>
            <person name="Crous P.W."/>
            <person name="Grigoriev I.V."/>
        </authorList>
    </citation>
    <scope>NUCLEOTIDE SEQUENCE [LARGE SCALE GENOMIC DNA]</scope>
    <source>
        <strain evidence="3 4">CBS 611.86</strain>
    </source>
</reference>
<evidence type="ECO:0000313" key="4">
    <source>
        <dbReference type="Proteomes" id="UP000481861"/>
    </source>
</evidence>
<keyword evidence="4" id="KW-1185">Reference proteome</keyword>
<dbReference type="Proteomes" id="UP000481861">
    <property type="component" value="Unassembled WGS sequence"/>
</dbReference>
<keyword evidence="1" id="KW-0472">Membrane</keyword>
<feature type="signal peptide" evidence="2">
    <location>
        <begin position="1"/>
        <end position="20"/>
    </location>
</feature>